<reference evidence="1" key="1">
    <citation type="journal article" date="2014" name="Front. Microbiol.">
        <title>High frequency of phylogenetically diverse reductive dehalogenase-homologous genes in deep subseafloor sedimentary metagenomes.</title>
        <authorList>
            <person name="Kawai M."/>
            <person name="Futagami T."/>
            <person name="Toyoda A."/>
            <person name="Takaki Y."/>
            <person name="Nishi S."/>
            <person name="Hori S."/>
            <person name="Arai W."/>
            <person name="Tsubouchi T."/>
            <person name="Morono Y."/>
            <person name="Uchiyama I."/>
            <person name="Ito T."/>
            <person name="Fujiyama A."/>
            <person name="Inagaki F."/>
            <person name="Takami H."/>
        </authorList>
    </citation>
    <scope>NUCLEOTIDE SEQUENCE</scope>
    <source>
        <strain evidence="1">Expedition CK06-06</strain>
    </source>
</reference>
<organism evidence="1">
    <name type="scientific">marine sediment metagenome</name>
    <dbReference type="NCBI Taxonomy" id="412755"/>
    <lineage>
        <taxon>unclassified sequences</taxon>
        <taxon>metagenomes</taxon>
        <taxon>ecological metagenomes</taxon>
    </lineage>
</organism>
<dbReference type="EMBL" id="BART01010554">
    <property type="protein sequence ID" value="GAG89443.1"/>
    <property type="molecule type" value="Genomic_DNA"/>
</dbReference>
<sequence>MIIENRFYIATLNPSRGGSISYLRNKKAERSLVFREGCEIWCPKWGGFSANHYQQERVRSTKITVQKETTTTKVKVKSKLGNASNARIIRGWCVNNWVFKNDTPLIYCNSQIGAKDAEQAKGAYPNLFKKYICFYPGNYRHWAYREGDEVISGLLGWNNLTSHFKKGGTGYYLTPNRGWITLFNKDRGFALISLKRTKTCEDLTLWQSKSKAERHSLRD</sequence>
<comment type="caution">
    <text evidence="1">The sequence shown here is derived from an EMBL/GenBank/DDBJ whole genome shotgun (WGS) entry which is preliminary data.</text>
</comment>
<protein>
    <submittedName>
        <fullName evidence="1">Uncharacterized protein</fullName>
    </submittedName>
</protein>
<dbReference type="AlphaFoldDB" id="X1BZ27"/>
<proteinExistence type="predicted"/>
<evidence type="ECO:0000313" key="1">
    <source>
        <dbReference type="EMBL" id="GAG89443.1"/>
    </source>
</evidence>
<accession>X1BZ27</accession>
<gene>
    <name evidence="1" type="ORF">S01H4_22896</name>
</gene>
<name>X1BZ27_9ZZZZ</name>
<feature type="non-terminal residue" evidence="1">
    <location>
        <position position="219"/>
    </location>
</feature>